<reference evidence="5" key="1">
    <citation type="submission" date="2016-10" db="EMBL/GenBank/DDBJ databases">
        <authorList>
            <person name="Varghese N."/>
            <person name="Submissions S."/>
        </authorList>
    </citation>
    <scope>NUCLEOTIDE SEQUENCE [LARGE SCALE GENOMIC DNA]</scope>
    <source>
        <strain evidence="5">DSM 22703</strain>
    </source>
</reference>
<protein>
    <submittedName>
        <fullName evidence="4">Peptidoglycan/xylan/chitin deacetylase, PgdA/CDA1 family</fullName>
    </submittedName>
</protein>
<proteinExistence type="predicted"/>
<dbReference type="Gene3D" id="3.20.20.370">
    <property type="entry name" value="Glycoside hydrolase/deacetylase"/>
    <property type="match status" value="1"/>
</dbReference>
<dbReference type="InterPro" id="IPR050248">
    <property type="entry name" value="Polysacc_deacetylase_ArnD"/>
</dbReference>
<dbReference type="EMBL" id="FMXE01000020">
    <property type="protein sequence ID" value="SDA85846.1"/>
    <property type="molecule type" value="Genomic_DNA"/>
</dbReference>
<dbReference type="SUPFAM" id="SSF88713">
    <property type="entry name" value="Glycoside hydrolase/deacetylase"/>
    <property type="match status" value="1"/>
</dbReference>
<keyword evidence="2" id="KW-0378">Hydrolase</keyword>
<dbReference type="GO" id="GO:0016810">
    <property type="term" value="F:hydrolase activity, acting on carbon-nitrogen (but not peptide) bonds"/>
    <property type="evidence" value="ECO:0007669"/>
    <property type="project" value="InterPro"/>
</dbReference>
<feature type="domain" description="NodB homology" evidence="3">
    <location>
        <begin position="26"/>
        <end position="206"/>
    </location>
</feature>
<accession>A0A1G5YTK0</accession>
<dbReference type="RefSeq" id="WP_092731055.1">
    <property type="nucleotide sequence ID" value="NZ_FMXE01000020.1"/>
</dbReference>
<evidence type="ECO:0000256" key="1">
    <source>
        <dbReference type="ARBA" id="ARBA00022723"/>
    </source>
</evidence>
<keyword evidence="1" id="KW-0479">Metal-binding</keyword>
<dbReference type="GO" id="GO:0046872">
    <property type="term" value="F:metal ion binding"/>
    <property type="evidence" value="ECO:0007669"/>
    <property type="project" value="UniProtKB-KW"/>
</dbReference>
<organism evidence="4 5">
    <name type="scientific">Algoriphagus alkaliphilus</name>
    <dbReference type="NCBI Taxonomy" id="279824"/>
    <lineage>
        <taxon>Bacteria</taxon>
        <taxon>Pseudomonadati</taxon>
        <taxon>Bacteroidota</taxon>
        <taxon>Cytophagia</taxon>
        <taxon>Cytophagales</taxon>
        <taxon>Cyclobacteriaceae</taxon>
        <taxon>Algoriphagus</taxon>
    </lineage>
</organism>
<dbReference type="GO" id="GO:0016020">
    <property type="term" value="C:membrane"/>
    <property type="evidence" value="ECO:0007669"/>
    <property type="project" value="TreeGrafter"/>
</dbReference>
<dbReference type="PANTHER" id="PTHR10587">
    <property type="entry name" value="GLYCOSYL TRANSFERASE-RELATED"/>
    <property type="match status" value="1"/>
</dbReference>
<dbReference type="GO" id="GO:0005975">
    <property type="term" value="P:carbohydrate metabolic process"/>
    <property type="evidence" value="ECO:0007669"/>
    <property type="project" value="InterPro"/>
</dbReference>
<evidence type="ECO:0000313" key="4">
    <source>
        <dbReference type="EMBL" id="SDA85846.1"/>
    </source>
</evidence>
<dbReference type="PROSITE" id="PS51677">
    <property type="entry name" value="NODB"/>
    <property type="match status" value="1"/>
</dbReference>
<evidence type="ECO:0000313" key="5">
    <source>
        <dbReference type="Proteomes" id="UP000198756"/>
    </source>
</evidence>
<keyword evidence="5" id="KW-1185">Reference proteome</keyword>
<dbReference type="CDD" id="cd10917">
    <property type="entry name" value="CE4_NodB_like_6s_7s"/>
    <property type="match status" value="1"/>
</dbReference>
<dbReference type="OrthoDB" id="9812065at2"/>
<sequence length="208" mass="23714">MVWHTVPRAVQLLFPKRVWKGDSSDKRVYLTFDDGPVPGVTDFVLNELAIRDQKATFFMVGDNLQKFPKLGNEVLEQGHRIGNHTHNHLNGWKTNDAVYLKNIQAFDQVLDTTLGVKTQLFRPPYGLMRDSQAKAVMQSKDVVMWNVLSGDFDLSIEPSRLLTKSIQNTRSGSIILFHDQQKTKEILRKLLPDFLDFLGSNGFKTSLL</sequence>
<dbReference type="InterPro" id="IPR011330">
    <property type="entry name" value="Glyco_hydro/deAcase_b/a-brl"/>
</dbReference>
<dbReference type="InterPro" id="IPR002509">
    <property type="entry name" value="NODB_dom"/>
</dbReference>
<dbReference type="AlphaFoldDB" id="A0A1G5YTK0"/>
<dbReference type="PANTHER" id="PTHR10587:SF133">
    <property type="entry name" value="CHITIN DEACETYLASE 1-RELATED"/>
    <property type="match status" value="1"/>
</dbReference>
<name>A0A1G5YTK0_9BACT</name>
<gene>
    <name evidence="4" type="ORF">SAMN03080617_02828</name>
</gene>
<evidence type="ECO:0000259" key="3">
    <source>
        <dbReference type="PROSITE" id="PS51677"/>
    </source>
</evidence>
<dbReference type="Pfam" id="PF01522">
    <property type="entry name" value="Polysacc_deac_1"/>
    <property type="match status" value="1"/>
</dbReference>
<evidence type="ECO:0000256" key="2">
    <source>
        <dbReference type="ARBA" id="ARBA00022801"/>
    </source>
</evidence>
<dbReference type="Proteomes" id="UP000198756">
    <property type="component" value="Unassembled WGS sequence"/>
</dbReference>
<dbReference type="STRING" id="279824.SAMN03080617_02828"/>